<organism evidence="2 3">
    <name type="scientific">Tanacetum coccineum</name>
    <dbReference type="NCBI Taxonomy" id="301880"/>
    <lineage>
        <taxon>Eukaryota</taxon>
        <taxon>Viridiplantae</taxon>
        <taxon>Streptophyta</taxon>
        <taxon>Embryophyta</taxon>
        <taxon>Tracheophyta</taxon>
        <taxon>Spermatophyta</taxon>
        <taxon>Magnoliopsida</taxon>
        <taxon>eudicotyledons</taxon>
        <taxon>Gunneridae</taxon>
        <taxon>Pentapetalae</taxon>
        <taxon>asterids</taxon>
        <taxon>campanulids</taxon>
        <taxon>Asterales</taxon>
        <taxon>Asteraceae</taxon>
        <taxon>Asteroideae</taxon>
        <taxon>Anthemideae</taxon>
        <taxon>Anthemidinae</taxon>
        <taxon>Tanacetum</taxon>
    </lineage>
</organism>
<feature type="compositionally biased region" description="Basic and acidic residues" evidence="1">
    <location>
        <begin position="8"/>
        <end position="17"/>
    </location>
</feature>
<proteinExistence type="predicted"/>
<reference evidence="2" key="1">
    <citation type="journal article" date="2022" name="Int. J. Mol. Sci.">
        <title>Draft Genome of Tanacetum Coccineum: Genomic Comparison of Closely Related Tanacetum-Family Plants.</title>
        <authorList>
            <person name="Yamashiro T."/>
            <person name="Shiraishi A."/>
            <person name="Nakayama K."/>
            <person name="Satake H."/>
        </authorList>
    </citation>
    <scope>NUCLEOTIDE SEQUENCE</scope>
</reference>
<reference evidence="2" key="2">
    <citation type="submission" date="2022-01" db="EMBL/GenBank/DDBJ databases">
        <authorList>
            <person name="Yamashiro T."/>
            <person name="Shiraishi A."/>
            <person name="Satake H."/>
            <person name="Nakayama K."/>
        </authorList>
    </citation>
    <scope>NUCLEOTIDE SEQUENCE</scope>
</reference>
<feature type="compositionally biased region" description="Basic and acidic residues" evidence="1">
    <location>
        <begin position="48"/>
        <end position="62"/>
    </location>
</feature>
<name>A0ABQ4YY54_9ASTR</name>
<feature type="region of interest" description="Disordered" evidence="1">
    <location>
        <begin position="1"/>
        <end position="84"/>
    </location>
</feature>
<sequence length="104" mass="11426">MSSVKMSIAERTRKALDDGLVVTESSGTEIEKQDTSNRSGNDTDALDADIRTEYDEEPKAKVDSNITPDSTNMSNNGGEIDYNAKKCQDTSHLLNPLTERTITE</sequence>
<evidence type="ECO:0000313" key="3">
    <source>
        <dbReference type="Proteomes" id="UP001151760"/>
    </source>
</evidence>
<dbReference type="EMBL" id="BQNB010010770">
    <property type="protein sequence ID" value="GJS81738.1"/>
    <property type="molecule type" value="Genomic_DNA"/>
</dbReference>
<gene>
    <name evidence="2" type="ORF">Tco_0748279</name>
</gene>
<feature type="compositionally biased region" description="Polar residues" evidence="1">
    <location>
        <begin position="64"/>
        <end position="77"/>
    </location>
</feature>
<accession>A0ABQ4YY54</accession>
<dbReference type="Proteomes" id="UP001151760">
    <property type="component" value="Unassembled WGS sequence"/>
</dbReference>
<comment type="caution">
    <text evidence="2">The sequence shown here is derived from an EMBL/GenBank/DDBJ whole genome shotgun (WGS) entry which is preliminary data.</text>
</comment>
<keyword evidence="3" id="KW-1185">Reference proteome</keyword>
<protein>
    <submittedName>
        <fullName evidence="2">Uncharacterized protein</fullName>
    </submittedName>
</protein>
<evidence type="ECO:0000256" key="1">
    <source>
        <dbReference type="SAM" id="MobiDB-lite"/>
    </source>
</evidence>
<evidence type="ECO:0000313" key="2">
    <source>
        <dbReference type="EMBL" id="GJS81738.1"/>
    </source>
</evidence>